<dbReference type="PANTHER" id="PTHR33515">
    <property type="entry name" value="RIBOSOME-BINDING FACTOR A, CHLOROPLASTIC-RELATED"/>
    <property type="match status" value="1"/>
</dbReference>
<evidence type="ECO:0000313" key="5">
    <source>
        <dbReference type="Proteomes" id="UP000218810"/>
    </source>
</evidence>
<evidence type="ECO:0000256" key="3">
    <source>
        <dbReference type="SAM" id="MobiDB-lite"/>
    </source>
</evidence>
<dbReference type="InterPro" id="IPR000238">
    <property type="entry name" value="RbfA"/>
</dbReference>
<dbReference type="RefSeq" id="WP_017836945.1">
    <property type="nucleotide sequence ID" value="NZ_NTGA01000001.1"/>
</dbReference>
<comment type="caution">
    <text evidence="4">The sequence shown here is derived from an EMBL/GenBank/DDBJ whole genome shotgun (WGS) entry which is preliminary data.</text>
</comment>
<comment type="similarity">
    <text evidence="2">Belongs to the RbfA family.</text>
</comment>
<dbReference type="GO" id="GO:0005829">
    <property type="term" value="C:cytosol"/>
    <property type="evidence" value="ECO:0007669"/>
    <property type="project" value="TreeGrafter"/>
</dbReference>
<dbReference type="GO" id="GO:0043024">
    <property type="term" value="F:ribosomal small subunit binding"/>
    <property type="evidence" value="ECO:0007669"/>
    <property type="project" value="TreeGrafter"/>
</dbReference>
<comment type="subcellular location">
    <subcellularLocation>
        <location evidence="2">Cytoplasm</location>
    </subcellularLocation>
</comment>
<dbReference type="SUPFAM" id="SSF89919">
    <property type="entry name" value="Ribosome-binding factor A, RbfA"/>
    <property type="match status" value="1"/>
</dbReference>
<gene>
    <name evidence="2" type="primary">rbfA</name>
    <name evidence="4" type="ORF">CEY15_00435</name>
</gene>
<dbReference type="Gene3D" id="3.30.300.20">
    <property type="match status" value="1"/>
</dbReference>
<feature type="compositionally biased region" description="Basic and acidic residues" evidence="3">
    <location>
        <begin position="133"/>
        <end position="144"/>
    </location>
</feature>
<dbReference type="EMBL" id="NTGA01000001">
    <property type="protein sequence ID" value="PAY24974.1"/>
    <property type="molecule type" value="Genomic_DNA"/>
</dbReference>
<dbReference type="Proteomes" id="UP000218810">
    <property type="component" value="Unassembled WGS sequence"/>
</dbReference>
<protein>
    <recommendedName>
        <fullName evidence="2">Ribosome-binding factor A</fullName>
    </recommendedName>
</protein>
<keyword evidence="2" id="KW-0963">Cytoplasm</keyword>
<dbReference type="HAMAP" id="MF_00003">
    <property type="entry name" value="RbfA"/>
    <property type="match status" value="1"/>
</dbReference>
<comment type="subunit">
    <text evidence="2">Monomer. Binds 30S ribosomal subunits, but not 50S ribosomal subunits or 70S ribosomes.</text>
</comment>
<dbReference type="OrthoDB" id="307788at2"/>
<dbReference type="GO" id="GO:0030490">
    <property type="term" value="P:maturation of SSU-rRNA"/>
    <property type="evidence" value="ECO:0007669"/>
    <property type="project" value="UniProtKB-UniRule"/>
</dbReference>
<reference evidence="5" key="1">
    <citation type="submission" date="2017-09" db="EMBL/GenBank/DDBJ databases">
        <authorList>
            <person name="Zhang Y."/>
            <person name="Huang X."/>
            <person name="Liu J."/>
            <person name="Lu L."/>
            <person name="Peng K."/>
        </authorList>
    </citation>
    <scope>NUCLEOTIDE SEQUENCE [LARGE SCALE GENOMIC DNA]</scope>
    <source>
        <strain evidence="5">S-XJ-1</strain>
    </source>
</reference>
<evidence type="ECO:0000256" key="1">
    <source>
        <dbReference type="ARBA" id="ARBA00022517"/>
    </source>
</evidence>
<dbReference type="InterPro" id="IPR023799">
    <property type="entry name" value="RbfA_dom_sf"/>
</dbReference>
<dbReference type="InterPro" id="IPR015946">
    <property type="entry name" value="KH_dom-like_a/b"/>
</dbReference>
<dbReference type="AlphaFoldDB" id="A0A2A2WVF8"/>
<dbReference type="Pfam" id="PF02033">
    <property type="entry name" value="RBFA"/>
    <property type="match status" value="1"/>
</dbReference>
<keyword evidence="5" id="KW-1185">Reference proteome</keyword>
<evidence type="ECO:0000256" key="2">
    <source>
        <dbReference type="HAMAP-Rule" id="MF_00003"/>
    </source>
</evidence>
<comment type="function">
    <text evidence="2">One of several proteins that assist in the late maturation steps of the functional core of the 30S ribosomal subunit. Associates with free 30S ribosomal subunits (but not with 30S subunits that are part of 70S ribosomes or polysomes). Required for efficient processing of 16S rRNA. May interact with the 5'-terminal helix region of 16S rRNA.</text>
</comment>
<evidence type="ECO:0000313" key="4">
    <source>
        <dbReference type="EMBL" id="PAY24974.1"/>
    </source>
</evidence>
<feature type="region of interest" description="Disordered" evidence="3">
    <location>
        <begin position="118"/>
        <end position="153"/>
    </location>
</feature>
<accession>A0A2A2WVF8</accession>
<organism evidence="4 5">
    <name type="scientific">Dietzia natronolimnaea</name>
    <dbReference type="NCBI Taxonomy" id="161920"/>
    <lineage>
        <taxon>Bacteria</taxon>
        <taxon>Bacillati</taxon>
        <taxon>Actinomycetota</taxon>
        <taxon>Actinomycetes</taxon>
        <taxon>Mycobacteriales</taxon>
        <taxon>Dietziaceae</taxon>
        <taxon>Dietzia</taxon>
    </lineage>
</organism>
<proteinExistence type="inferred from homology"/>
<name>A0A2A2WVF8_9ACTN</name>
<sequence>MAGKGRAGRLGKRIGEIVATAIEHEIKDPRLEFITITDSRITADLRVATLYYTVRGETLDEDPDLEAAEDALATARGRLRTMVGKQTGVKFTPELTFVLDSVPDAARQMEELLARARAQDEEVRRVAQGARPAGDEDPYRRDDEVERPEDDDR</sequence>
<keyword evidence="1 2" id="KW-0690">Ribosome biogenesis</keyword>
<dbReference type="PROSITE" id="PS01319">
    <property type="entry name" value="RBFA"/>
    <property type="match status" value="1"/>
</dbReference>
<dbReference type="NCBIfam" id="TIGR00082">
    <property type="entry name" value="rbfA"/>
    <property type="match status" value="1"/>
</dbReference>
<dbReference type="PANTHER" id="PTHR33515:SF1">
    <property type="entry name" value="RIBOSOME-BINDING FACTOR A, CHLOROPLASTIC-RELATED"/>
    <property type="match status" value="1"/>
</dbReference>
<dbReference type="InterPro" id="IPR020053">
    <property type="entry name" value="Ribosome-bd_factorA_CS"/>
</dbReference>